<protein>
    <submittedName>
        <fullName evidence="1">Uncharacterized protein</fullName>
    </submittedName>
</protein>
<evidence type="ECO:0000313" key="1">
    <source>
        <dbReference type="EMBL" id="KAI4337370.1"/>
    </source>
</evidence>
<dbReference type="Proteomes" id="UP000828941">
    <property type="component" value="Chromosome 6"/>
</dbReference>
<sequence length="128" mass="14362">MAFVNIFTAISLRSPEFSIGGQNSPHSVSYFPAGEQILNSDILKRNLLLGGWLVKPFVAKRTPARMPDAQRTARSTGRVLYFTEIGSTHCFVSLPFLVLLIFYPLEFTRATIDDKNSEEQSSMSKIFI</sequence>
<accession>A0ACB9NRU6</accession>
<organism evidence="1 2">
    <name type="scientific">Bauhinia variegata</name>
    <name type="common">Purple orchid tree</name>
    <name type="synonym">Phanera variegata</name>
    <dbReference type="NCBI Taxonomy" id="167791"/>
    <lineage>
        <taxon>Eukaryota</taxon>
        <taxon>Viridiplantae</taxon>
        <taxon>Streptophyta</taxon>
        <taxon>Embryophyta</taxon>
        <taxon>Tracheophyta</taxon>
        <taxon>Spermatophyta</taxon>
        <taxon>Magnoliopsida</taxon>
        <taxon>eudicotyledons</taxon>
        <taxon>Gunneridae</taxon>
        <taxon>Pentapetalae</taxon>
        <taxon>rosids</taxon>
        <taxon>fabids</taxon>
        <taxon>Fabales</taxon>
        <taxon>Fabaceae</taxon>
        <taxon>Cercidoideae</taxon>
        <taxon>Cercideae</taxon>
        <taxon>Bauhiniinae</taxon>
        <taxon>Bauhinia</taxon>
    </lineage>
</organism>
<comment type="caution">
    <text evidence="1">The sequence shown here is derived from an EMBL/GenBank/DDBJ whole genome shotgun (WGS) entry which is preliminary data.</text>
</comment>
<keyword evidence="2" id="KW-1185">Reference proteome</keyword>
<reference evidence="1 2" key="1">
    <citation type="journal article" date="2022" name="DNA Res.">
        <title>Chromosomal-level genome assembly of the orchid tree Bauhinia variegata (Leguminosae; Cercidoideae) supports the allotetraploid origin hypothesis of Bauhinia.</title>
        <authorList>
            <person name="Zhong Y."/>
            <person name="Chen Y."/>
            <person name="Zheng D."/>
            <person name="Pang J."/>
            <person name="Liu Y."/>
            <person name="Luo S."/>
            <person name="Meng S."/>
            <person name="Qian L."/>
            <person name="Wei D."/>
            <person name="Dai S."/>
            <person name="Zhou R."/>
        </authorList>
    </citation>
    <scope>NUCLEOTIDE SEQUENCE [LARGE SCALE GENOMIC DNA]</scope>
    <source>
        <strain evidence="1">BV-YZ2020</strain>
    </source>
</reference>
<gene>
    <name evidence="1" type="ORF">L6164_015797</name>
</gene>
<name>A0ACB9NRU6_BAUVA</name>
<evidence type="ECO:0000313" key="2">
    <source>
        <dbReference type="Proteomes" id="UP000828941"/>
    </source>
</evidence>
<dbReference type="EMBL" id="CM039431">
    <property type="protein sequence ID" value="KAI4337370.1"/>
    <property type="molecule type" value="Genomic_DNA"/>
</dbReference>
<proteinExistence type="predicted"/>